<dbReference type="PANTHER" id="PTHR10794">
    <property type="entry name" value="ABHYDROLASE DOMAIN-CONTAINING PROTEIN"/>
    <property type="match status" value="1"/>
</dbReference>
<comment type="similarity">
    <text evidence="1">Belongs to the AB hydrolase superfamily. AB hydrolase 4 family.</text>
</comment>
<feature type="region of interest" description="Disordered" evidence="2">
    <location>
        <begin position="63"/>
        <end position="84"/>
    </location>
</feature>
<reference evidence="3" key="1">
    <citation type="submission" date="2023-08" db="EMBL/GenBank/DDBJ databases">
        <authorList>
            <person name="Alioto T."/>
            <person name="Alioto T."/>
            <person name="Gomez Garrido J."/>
        </authorList>
    </citation>
    <scope>NUCLEOTIDE SEQUENCE</scope>
</reference>
<dbReference type="GO" id="GO:0047372">
    <property type="term" value="F:monoacylglycerol lipase activity"/>
    <property type="evidence" value="ECO:0007669"/>
    <property type="project" value="TreeGrafter"/>
</dbReference>
<dbReference type="GO" id="GO:0034338">
    <property type="term" value="F:short-chain carboxylesterase activity"/>
    <property type="evidence" value="ECO:0007669"/>
    <property type="project" value="TreeGrafter"/>
</dbReference>
<dbReference type="Gene3D" id="3.40.50.1820">
    <property type="entry name" value="alpha/beta hydrolase"/>
    <property type="match status" value="1"/>
</dbReference>
<name>A0AAV1FUC5_XYRNO</name>
<dbReference type="InterPro" id="IPR050960">
    <property type="entry name" value="AB_hydrolase_4_sf"/>
</dbReference>
<dbReference type="Proteomes" id="UP001178508">
    <property type="component" value="Chromosome 9"/>
</dbReference>
<evidence type="ECO:0000313" key="3">
    <source>
        <dbReference type="EMBL" id="CAJ1063797.1"/>
    </source>
</evidence>
<organism evidence="3 4">
    <name type="scientific">Xyrichtys novacula</name>
    <name type="common">Pearly razorfish</name>
    <name type="synonym">Hemipteronotus novacula</name>
    <dbReference type="NCBI Taxonomy" id="13765"/>
    <lineage>
        <taxon>Eukaryota</taxon>
        <taxon>Metazoa</taxon>
        <taxon>Chordata</taxon>
        <taxon>Craniata</taxon>
        <taxon>Vertebrata</taxon>
        <taxon>Euteleostomi</taxon>
        <taxon>Actinopterygii</taxon>
        <taxon>Neopterygii</taxon>
        <taxon>Teleostei</taxon>
        <taxon>Neoteleostei</taxon>
        <taxon>Acanthomorphata</taxon>
        <taxon>Eupercaria</taxon>
        <taxon>Labriformes</taxon>
        <taxon>Labridae</taxon>
        <taxon>Xyrichtys</taxon>
    </lineage>
</organism>
<accession>A0AAV1FUC5</accession>
<feature type="region of interest" description="Disordered" evidence="2">
    <location>
        <begin position="357"/>
        <end position="383"/>
    </location>
</feature>
<dbReference type="SUPFAM" id="SSF53474">
    <property type="entry name" value="alpha/beta-Hydrolases"/>
    <property type="match status" value="1"/>
</dbReference>
<proteinExistence type="inferred from homology"/>
<feature type="region of interest" description="Disordered" evidence="2">
    <location>
        <begin position="525"/>
        <end position="572"/>
    </location>
</feature>
<evidence type="ECO:0000256" key="1">
    <source>
        <dbReference type="ARBA" id="ARBA00010884"/>
    </source>
</evidence>
<feature type="compositionally biased region" description="Low complexity" evidence="2">
    <location>
        <begin position="365"/>
        <end position="383"/>
    </location>
</feature>
<dbReference type="AlphaFoldDB" id="A0AAV1FUC5"/>
<feature type="compositionally biased region" description="Basic residues" evidence="2">
    <location>
        <begin position="536"/>
        <end position="548"/>
    </location>
</feature>
<keyword evidence="4" id="KW-1185">Reference proteome</keyword>
<evidence type="ECO:0000313" key="4">
    <source>
        <dbReference type="Proteomes" id="UP001178508"/>
    </source>
</evidence>
<protein>
    <submittedName>
        <fullName evidence="3">Protein ABHD15</fullName>
    </submittedName>
</protein>
<dbReference type="EMBL" id="OY660872">
    <property type="protein sequence ID" value="CAJ1063797.1"/>
    <property type="molecule type" value="Genomic_DNA"/>
</dbReference>
<dbReference type="InterPro" id="IPR029058">
    <property type="entry name" value="AB_hydrolase_fold"/>
</dbReference>
<gene>
    <name evidence="3" type="ORF">XNOV1_A025241</name>
</gene>
<sequence>MASCVVNFVLCLLPSLLFLLLSLALRWPWVSCWTRLAVRAAGLRLWVIICLILDLPLNKNTTTQTTEAGSAGTDILSGSGQSSDGPRLICKPTALANYLLHHCGSLARPRLASWPRGDPNIQTLSSLLDPSHGDMLQFTRDHLLLKDGGIVALDWAVGLRPTERRRWEGRKEIQAGGKTIGCFSTSPPVLLLIPQYWGGMTPHLQALCQQAIHQGFYVVVFHPRGTAGCPLTTARLTEFGDPADLEQALAYVHSRHPSSALFAVSEGSGSGTLLSYLGESGSSSYLTAAAAISPVLMGQQWFETALPPVYHWGVLFQRKMQLRRYASSFRESLNVDQILRCSSLKDFEETLFCSVEAEPQQTEPRPSMSSQSPGLSSGSFPSQSRPSSVAWALGERAYLAKDWERYWERNEPLRDADEVAVPVLCICSCDDPLLLPASSLPVPLFQSNPYFLLALTDRGGHCGFTLEGQEEGVKGGKTGNVEMEEDNWSHVVVLEYFRVVAEFLKREERESAIFGSQPEDFSHTGMWSRASSVVPPRRRRNAGMRRPRTLAQEPGSVDTEESDFTWKRSYTR</sequence>
<evidence type="ECO:0000256" key="2">
    <source>
        <dbReference type="SAM" id="MobiDB-lite"/>
    </source>
</evidence>
<dbReference type="PANTHER" id="PTHR10794:SF96">
    <property type="entry name" value="PROTEIN ABHD15-LIKE"/>
    <property type="match status" value="1"/>
</dbReference>